<accession>A0A1D9QH85</accession>
<evidence type="ECO:0000313" key="4">
    <source>
        <dbReference type="EMBL" id="APA14278.1"/>
    </source>
</evidence>
<name>A0A1D9QH85_SCLS1</name>
<evidence type="ECO:0000313" key="5">
    <source>
        <dbReference type="Proteomes" id="UP000177798"/>
    </source>
</evidence>
<feature type="transmembrane region" description="Helical" evidence="2">
    <location>
        <begin position="251"/>
        <end position="268"/>
    </location>
</feature>
<keyword evidence="2" id="KW-1133">Transmembrane helix</keyword>
<dbReference type="InterPro" id="IPR050879">
    <property type="entry name" value="Acyltransferase_3"/>
</dbReference>
<organism evidence="4 5">
    <name type="scientific">Sclerotinia sclerotiorum (strain ATCC 18683 / 1980 / Ss-1)</name>
    <name type="common">White mold</name>
    <name type="synonym">Whetzelinia sclerotiorum</name>
    <dbReference type="NCBI Taxonomy" id="665079"/>
    <lineage>
        <taxon>Eukaryota</taxon>
        <taxon>Fungi</taxon>
        <taxon>Dikarya</taxon>
        <taxon>Ascomycota</taxon>
        <taxon>Pezizomycotina</taxon>
        <taxon>Leotiomycetes</taxon>
        <taxon>Helotiales</taxon>
        <taxon>Sclerotiniaceae</taxon>
        <taxon>Sclerotinia</taxon>
    </lineage>
</organism>
<proteinExistence type="predicted"/>
<dbReference type="Pfam" id="PF01757">
    <property type="entry name" value="Acyl_transf_3"/>
    <property type="match status" value="1"/>
</dbReference>
<dbReference type="InterPro" id="IPR002656">
    <property type="entry name" value="Acyl_transf_3_dom"/>
</dbReference>
<feature type="region of interest" description="Disordered" evidence="1">
    <location>
        <begin position="423"/>
        <end position="448"/>
    </location>
</feature>
<feature type="transmembrane region" description="Helical" evidence="2">
    <location>
        <begin position="106"/>
        <end position="126"/>
    </location>
</feature>
<evidence type="ECO:0000256" key="2">
    <source>
        <dbReference type="SAM" id="Phobius"/>
    </source>
</evidence>
<evidence type="ECO:0000256" key="1">
    <source>
        <dbReference type="SAM" id="MobiDB-lite"/>
    </source>
</evidence>
<reference evidence="5" key="1">
    <citation type="journal article" date="2017" name="Genome Biol. Evol.">
        <title>The complete genome sequence of the phytopathogenic fungus Sclerotinia sclerotiorum reveals insights into the genome architecture of broad host range pathogens.</title>
        <authorList>
            <person name="Derbyshire M."/>
            <person name="Denton-Giles M."/>
            <person name="Hegedus D."/>
            <person name="Seifbarghy S."/>
            <person name="Rollins J."/>
            <person name="van Kan J."/>
            <person name="Seidl M.F."/>
            <person name="Faino L."/>
            <person name="Mbengue M."/>
            <person name="Navaud O."/>
            <person name="Raffaele S."/>
            <person name="Hammond-Kosack K."/>
            <person name="Heard S."/>
            <person name="Oliver R."/>
        </authorList>
    </citation>
    <scope>NUCLEOTIDE SEQUENCE [LARGE SCALE GENOMIC DNA]</scope>
    <source>
        <strain evidence="5">ATCC 18683 / 1980 / Ss-1</strain>
    </source>
</reference>
<feature type="transmembrane region" description="Helical" evidence="2">
    <location>
        <begin position="177"/>
        <end position="197"/>
    </location>
</feature>
<dbReference type="OrthoDB" id="5405781at2759"/>
<evidence type="ECO:0000259" key="3">
    <source>
        <dbReference type="Pfam" id="PF01757"/>
    </source>
</evidence>
<dbReference type="RefSeq" id="XP_001586886.1">
    <property type="nucleotide sequence ID" value="XM_001586836.1"/>
</dbReference>
<dbReference type="KEGG" id="ssl:SS1G_11915"/>
<keyword evidence="2" id="KW-0472">Membrane</keyword>
<feature type="transmembrane region" description="Helical" evidence="2">
    <location>
        <begin position="382"/>
        <end position="400"/>
    </location>
</feature>
<sequence length="448" mass="51035">MTVKHENVKWVDGLRGIASLLVVSTHIARAFDSDLFLPSSGEGLRPRFLQLPLLRVLVQGRIGVTIFSLVTGYVCALKPIRQCRAGNQTACFSTISRSAFRRVPRLVLPTTIATTIIWFLCQFGIYKIAKRSDSWWIEATSPDITPYFGDAVKSLLYHLITTWTRGWNIYDGNQWTLLPLLKGAMLVYVFMLGTGGMKPRYRMMSSMALFVYFYVANDSAFGMQFFFGTFLSDLSQHPPHTQWLTTVTWPRYYLAPALMLLGLIFASYPEGKPELQPWSQSLYKLSLWIFPNDPDIPRYYSGIGLDLIALGIHFSPLCKDFLSNRYLLWFGKNSFAVYLIHGTLLRTLLIWMLYGVSMPEDTVNEKGEMVKGVLHMCGRLRWYSMLLIWFVILYALANAWTKWVDPWCGRVTQRCERYVFEEDGGEERGGGSGSGRMQNGGVEKGLLG</sequence>
<dbReference type="PANTHER" id="PTHR23028">
    <property type="entry name" value="ACETYLTRANSFERASE"/>
    <property type="match status" value="1"/>
</dbReference>
<dbReference type="OMA" id="DSHWFRR"/>
<protein>
    <recommendedName>
        <fullName evidence="3">Acyltransferase 3 domain-containing protein</fullName>
    </recommendedName>
</protein>
<dbReference type="PANTHER" id="PTHR23028:SF128">
    <property type="entry name" value="ACYLTRANSFERASE 3 DOMAIN-CONTAINING PROTEIN"/>
    <property type="match status" value="1"/>
</dbReference>
<dbReference type="GO" id="GO:0016747">
    <property type="term" value="F:acyltransferase activity, transferring groups other than amino-acyl groups"/>
    <property type="evidence" value="ECO:0007669"/>
    <property type="project" value="InterPro"/>
</dbReference>
<feature type="transmembrane region" description="Helical" evidence="2">
    <location>
        <begin position="209"/>
        <end position="231"/>
    </location>
</feature>
<feature type="domain" description="Acyltransferase 3" evidence="3">
    <location>
        <begin position="9"/>
        <end position="352"/>
    </location>
</feature>
<keyword evidence="2" id="KW-0812">Transmembrane</keyword>
<gene>
    <name evidence="4" type="ORF">sscle_12g090480</name>
</gene>
<feature type="transmembrane region" description="Helical" evidence="2">
    <location>
        <begin position="335"/>
        <end position="354"/>
    </location>
</feature>
<dbReference type="Proteomes" id="UP000177798">
    <property type="component" value="Chromosome 12"/>
</dbReference>
<dbReference type="VEuPathDB" id="FungiDB:sscle_12g090480"/>
<dbReference type="AlphaFoldDB" id="A0A1D9QH85"/>
<dbReference type="EMBL" id="CP017825">
    <property type="protein sequence ID" value="APA14278.1"/>
    <property type="molecule type" value="Genomic_DNA"/>
</dbReference>